<dbReference type="RefSeq" id="WP_049939432.1">
    <property type="nucleotide sequence ID" value="NC_007426.1"/>
</dbReference>
<keyword evidence="4" id="KW-1185">Reference proteome</keyword>
<gene>
    <name evidence="3" type="ordered locus">NP_0636A</name>
</gene>
<dbReference type="AlphaFoldDB" id="A0A1U7ETY8"/>
<name>A0A1U7ETY8_NATPD</name>
<feature type="domain" description="DUF8081" evidence="2">
    <location>
        <begin position="5"/>
        <end position="71"/>
    </location>
</feature>
<evidence type="ECO:0000259" key="2">
    <source>
        <dbReference type="Pfam" id="PF26297"/>
    </source>
</evidence>
<dbReference type="InterPro" id="IPR058394">
    <property type="entry name" value="DUF8081"/>
</dbReference>
<dbReference type="eggNOG" id="arCOG07588">
    <property type="taxonomic scope" value="Archaea"/>
</dbReference>
<dbReference type="EnsemblBacteria" id="CAI48409">
    <property type="protein sequence ID" value="CAI48409"/>
    <property type="gene ID" value="NP_0636A"/>
</dbReference>
<accession>A0A1U7ETY8</accession>
<reference evidence="3 4" key="1">
    <citation type="journal article" date="2005" name="Genome Res.">
        <title>Living with two extremes: conclusions from the genome sequence of Natronomonas pharaonis.</title>
        <authorList>
            <person name="Falb M."/>
            <person name="Pfeiffer F."/>
            <person name="Palm P."/>
            <person name="Rodewald K."/>
            <person name="Hickmann V."/>
            <person name="Tittor J."/>
            <person name="Oesterhelt D."/>
        </authorList>
    </citation>
    <scope>NUCLEOTIDE SEQUENCE [LARGE SCALE GENOMIC DNA]</scope>
    <source>
        <strain evidence="4">ATCC 35678 / DSM 2160 / CIP 103997 / JCM 8858 / NBRC 14720 / NCIMB 2260 / Gabara</strain>
    </source>
</reference>
<dbReference type="OrthoDB" id="291179at2157"/>
<feature type="region of interest" description="Disordered" evidence="1">
    <location>
        <begin position="74"/>
        <end position="98"/>
    </location>
</feature>
<dbReference type="Pfam" id="PF26297">
    <property type="entry name" value="DUF8081"/>
    <property type="match status" value="1"/>
</dbReference>
<proteinExistence type="predicted"/>
<dbReference type="STRING" id="348780.NP_0636A"/>
<dbReference type="EMBL" id="CR936257">
    <property type="protein sequence ID" value="CAI48409.3"/>
    <property type="molecule type" value="Genomic_DNA"/>
</dbReference>
<organism evidence="3 4">
    <name type="scientific">Natronomonas pharaonis (strain ATCC 35678 / DSM 2160 / CIP 103997 / JCM 8858 / NBRC 14720 / NCIMB 2260 / Gabara)</name>
    <name type="common">Halobacterium pharaonis</name>
    <dbReference type="NCBI Taxonomy" id="348780"/>
    <lineage>
        <taxon>Archaea</taxon>
        <taxon>Methanobacteriati</taxon>
        <taxon>Methanobacteriota</taxon>
        <taxon>Stenosarchaea group</taxon>
        <taxon>Halobacteria</taxon>
        <taxon>Halobacteriales</taxon>
        <taxon>Natronomonadaceae</taxon>
        <taxon>Natronomonas</taxon>
    </lineage>
</organism>
<evidence type="ECO:0000313" key="3">
    <source>
        <dbReference type="EMBL" id="CAI48409.3"/>
    </source>
</evidence>
<dbReference type="GeneID" id="3700914"/>
<protein>
    <recommendedName>
        <fullName evidence="2">DUF8081 domain-containing protein</fullName>
    </recommendedName>
</protein>
<dbReference type="Proteomes" id="UP000002698">
    <property type="component" value="Chromosome"/>
</dbReference>
<evidence type="ECO:0000256" key="1">
    <source>
        <dbReference type="SAM" id="MobiDB-lite"/>
    </source>
</evidence>
<sequence>MEDGYVVVIKPSARRVSRAVGEWVAESGRSREFDSKALARRWAKAAAPQGKTLWVQDAHPLDPSPADGYLLARRSRLRGNEPERPGEQAPLSTAAEDA</sequence>
<dbReference type="HOGENOM" id="CLU_178209_0_0_2"/>
<evidence type="ECO:0000313" key="4">
    <source>
        <dbReference type="Proteomes" id="UP000002698"/>
    </source>
</evidence>
<dbReference type="KEGG" id="nph:NP_0636A"/>